<name>A0A9D4GE94_DREPO</name>
<keyword evidence="2" id="KW-1185">Reference proteome</keyword>
<gene>
    <name evidence="1" type="ORF">DPMN_142277</name>
</gene>
<proteinExistence type="predicted"/>
<organism evidence="1 2">
    <name type="scientific">Dreissena polymorpha</name>
    <name type="common">Zebra mussel</name>
    <name type="synonym">Mytilus polymorpha</name>
    <dbReference type="NCBI Taxonomy" id="45954"/>
    <lineage>
        <taxon>Eukaryota</taxon>
        <taxon>Metazoa</taxon>
        <taxon>Spiralia</taxon>
        <taxon>Lophotrochozoa</taxon>
        <taxon>Mollusca</taxon>
        <taxon>Bivalvia</taxon>
        <taxon>Autobranchia</taxon>
        <taxon>Heteroconchia</taxon>
        <taxon>Euheterodonta</taxon>
        <taxon>Imparidentia</taxon>
        <taxon>Neoheterodontei</taxon>
        <taxon>Myida</taxon>
        <taxon>Dreissenoidea</taxon>
        <taxon>Dreissenidae</taxon>
        <taxon>Dreissena</taxon>
    </lineage>
</organism>
<protein>
    <submittedName>
        <fullName evidence="1">Uncharacterized protein</fullName>
    </submittedName>
</protein>
<reference evidence="1" key="1">
    <citation type="journal article" date="2019" name="bioRxiv">
        <title>The Genome of the Zebra Mussel, Dreissena polymorpha: A Resource for Invasive Species Research.</title>
        <authorList>
            <person name="McCartney M.A."/>
            <person name="Auch B."/>
            <person name="Kono T."/>
            <person name="Mallez S."/>
            <person name="Zhang Y."/>
            <person name="Obille A."/>
            <person name="Becker A."/>
            <person name="Abrahante J.E."/>
            <person name="Garbe J."/>
            <person name="Badalamenti J.P."/>
            <person name="Herman A."/>
            <person name="Mangelson H."/>
            <person name="Liachko I."/>
            <person name="Sullivan S."/>
            <person name="Sone E.D."/>
            <person name="Koren S."/>
            <person name="Silverstein K.A.T."/>
            <person name="Beckman K.B."/>
            <person name="Gohl D.M."/>
        </authorList>
    </citation>
    <scope>NUCLEOTIDE SEQUENCE</scope>
    <source>
        <strain evidence="1">Duluth1</strain>
        <tissue evidence="1">Whole animal</tissue>
    </source>
</reference>
<dbReference type="EMBL" id="JAIWYP010000006">
    <property type="protein sequence ID" value="KAH3813808.1"/>
    <property type="molecule type" value="Genomic_DNA"/>
</dbReference>
<dbReference type="AlphaFoldDB" id="A0A9D4GE94"/>
<evidence type="ECO:0000313" key="1">
    <source>
        <dbReference type="EMBL" id="KAH3813808.1"/>
    </source>
</evidence>
<dbReference type="Proteomes" id="UP000828390">
    <property type="component" value="Unassembled WGS sequence"/>
</dbReference>
<comment type="caution">
    <text evidence="1">The sequence shown here is derived from an EMBL/GenBank/DDBJ whole genome shotgun (WGS) entry which is preliminary data.</text>
</comment>
<evidence type="ECO:0000313" key="2">
    <source>
        <dbReference type="Proteomes" id="UP000828390"/>
    </source>
</evidence>
<accession>A0A9D4GE94</accession>
<reference evidence="1" key="2">
    <citation type="submission" date="2020-11" db="EMBL/GenBank/DDBJ databases">
        <authorList>
            <person name="McCartney M.A."/>
            <person name="Auch B."/>
            <person name="Kono T."/>
            <person name="Mallez S."/>
            <person name="Becker A."/>
            <person name="Gohl D.M."/>
            <person name="Silverstein K.A.T."/>
            <person name="Koren S."/>
            <person name="Bechman K.B."/>
            <person name="Herman A."/>
            <person name="Abrahante J.E."/>
            <person name="Garbe J."/>
        </authorList>
    </citation>
    <scope>NUCLEOTIDE SEQUENCE</scope>
    <source>
        <strain evidence="1">Duluth1</strain>
        <tissue evidence="1">Whole animal</tissue>
    </source>
</reference>
<sequence>MYSNVTGFFTVDLDCLTAPSEELVVRCTDTTWVQQIKESMRSQPSRPVTRIPVLCEREVKI</sequence>